<feature type="compositionally biased region" description="Basic residues" evidence="1">
    <location>
        <begin position="395"/>
        <end position="406"/>
    </location>
</feature>
<evidence type="ECO:0000259" key="2">
    <source>
        <dbReference type="Pfam" id="PF13843"/>
    </source>
</evidence>
<organism evidence="3 4">
    <name type="scientific">Elysia crispata</name>
    <name type="common">lettuce slug</name>
    <dbReference type="NCBI Taxonomy" id="231223"/>
    <lineage>
        <taxon>Eukaryota</taxon>
        <taxon>Metazoa</taxon>
        <taxon>Spiralia</taxon>
        <taxon>Lophotrochozoa</taxon>
        <taxon>Mollusca</taxon>
        <taxon>Gastropoda</taxon>
        <taxon>Heterobranchia</taxon>
        <taxon>Euthyneura</taxon>
        <taxon>Panpulmonata</taxon>
        <taxon>Sacoglossa</taxon>
        <taxon>Placobranchoidea</taxon>
        <taxon>Plakobranchidae</taxon>
        <taxon>Elysia</taxon>
    </lineage>
</organism>
<keyword evidence="4" id="KW-1185">Reference proteome</keyword>
<dbReference type="InterPro" id="IPR029526">
    <property type="entry name" value="PGBD"/>
</dbReference>
<evidence type="ECO:0000256" key="1">
    <source>
        <dbReference type="SAM" id="MobiDB-lite"/>
    </source>
</evidence>
<dbReference type="Proteomes" id="UP001283361">
    <property type="component" value="Unassembled WGS sequence"/>
</dbReference>
<comment type="caution">
    <text evidence="3">The sequence shown here is derived from an EMBL/GenBank/DDBJ whole genome shotgun (WGS) entry which is preliminary data.</text>
</comment>
<name>A0AAE0ZAC1_9GAST</name>
<sequence length="415" mass="45456">MDTVLRKFPEAEAATQTRLAADFSPALLDYLQRFKYSPGTYQKPRASRKRLLVEPASSDAAPTLAAGAAGTSANASRPRPNKPSTSAAVTSSDSDTDDSDAVSTYIRIAAAEEGNSDGTDYIPSSESDDSGDEIVPSPKKKQKRESSQCRPESDDEDVPLSRLFSVERASDSDDEPLISVQQQIRSSNVASALVQTSNSEAEEELTHTLDEIVCQRALFKKPDITFIGGTEATPDQLTTPLEYFREMVTDSIEHAAEQTNIFFTEKTGAPLGTCTTKTEIDLLIGPYLRMGLIQSYSVQAFWDGDIRISVIADHMARNSFEKIVLHLHFVNNLDVSEEVKNNQIDVIAVFLLNTKKNSISDLTLAFSRPEMSLLTQTMENKPDSSSAGQGDGARHNPKTCPRHSKSFAKDISKMF</sequence>
<gene>
    <name evidence="3" type="ORF">RRG08_026139</name>
</gene>
<dbReference type="Pfam" id="PF13843">
    <property type="entry name" value="DDE_Tnp_1_7"/>
    <property type="match status" value="1"/>
</dbReference>
<reference evidence="3" key="1">
    <citation type="journal article" date="2023" name="G3 (Bethesda)">
        <title>A reference genome for the long-term kleptoplast-retaining sea slug Elysia crispata morphotype clarki.</title>
        <authorList>
            <person name="Eastman K.E."/>
            <person name="Pendleton A.L."/>
            <person name="Shaikh M.A."/>
            <person name="Suttiyut T."/>
            <person name="Ogas R."/>
            <person name="Tomko P."/>
            <person name="Gavelis G."/>
            <person name="Widhalm J.R."/>
            <person name="Wisecaver J.H."/>
        </authorList>
    </citation>
    <scope>NUCLEOTIDE SEQUENCE</scope>
    <source>
        <strain evidence="3">ECLA1</strain>
    </source>
</reference>
<feature type="compositionally biased region" description="Polar residues" evidence="1">
    <location>
        <begin position="378"/>
        <end position="388"/>
    </location>
</feature>
<evidence type="ECO:0000313" key="3">
    <source>
        <dbReference type="EMBL" id="KAK3765663.1"/>
    </source>
</evidence>
<feature type="region of interest" description="Disordered" evidence="1">
    <location>
        <begin position="378"/>
        <end position="415"/>
    </location>
</feature>
<feature type="compositionally biased region" description="Low complexity" evidence="1">
    <location>
        <begin position="55"/>
        <end position="76"/>
    </location>
</feature>
<proteinExistence type="predicted"/>
<feature type="compositionally biased region" description="Low complexity" evidence="1">
    <location>
        <begin position="84"/>
        <end position="93"/>
    </location>
</feature>
<feature type="domain" description="PiggyBac transposable element-derived protein" evidence="2">
    <location>
        <begin position="239"/>
        <end position="337"/>
    </location>
</feature>
<dbReference type="EMBL" id="JAWDGP010004277">
    <property type="protein sequence ID" value="KAK3765663.1"/>
    <property type="molecule type" value="Genomic_DNA"/>
</dbReference>
<dbReference type="PANTHER" id="PTHR47272">
    <property type="entry name" value="DDE_TNP_1_7 DOMAIN-CONTAINING PROTEIN"/>
    <property type="match status" value="1"/>
</dbReference>
<feature type="region of interest" description="Disordered" evidence="1">
    <location>
        <begin position="39"/>
        <end position="160"/>
    </location>
</feature>
<feature type="compositionally biased region" description="Polar residues" evidence="1">
    <location>
        <begin position="116"/>
        <end position="125"/>
    </location>
</feature>
<evidence type="ECO:0000313" key="4">
    <source>
        <dbReference type="Proteomes" id="UP001283361"/>
    </source>
</evidence>
<protein>
    <recommendedName>
        <fullName evidence="2">PiggyBac transposable element-derived protein domain-containing protein</fullName>
    </recommendedName>
</protein>
<dbReference type="AlphaFoldDB" id="A0AAE0ZAC1"/>
<accession>A0AAE0ZAC1</accession>
<dbReference type="PANTHER" id="PTHR47272:SF1">
    <property type="entry name" value="PIGGYBAC TRANSPOSABLE ELEMENT-DERIVED PROTEIN 3-LIKE"/>
    <property type="match status" value="1"/>
</dbReference>